<dbReference type="PROSITE" id="PS50932">
    <property type="entry name" value="HTH_LACI_2"/>
    <property type="match status" value="1"/>
</dbReference>
<gene>
    <name evidence="5" type="ORF">DKT69_15455</name>
</gene>
<organism evidence="5 6">
    <name type="scientific">Micromonospora sicca</name>
    <dbReference type="NCBI Taxonomy" id="2202420"/>
    <lineage>
        <taxon>Bacteria</taxon>
        <taxon>Bacillati</taxon>
        <taxon>Actinomycetota</taxon>
        <taxon>Actinomycetes</taxon>
        <taxon>Micromonosporales</taxon>
        <taxon>Micromonosporaceae</taxon>
        <taxon>Micromonospora</taxon>
    </lineage>
</organism>
<dbReference type="InterPro" id="IPR046335">
    <property type="entry name" value="LacI/GalR-like_sensor"/>
</dbReference>
<keyword evidence="1" id="KW-0805">Transcription regulation</keyword>
<dbReference type="Gene3D" id="1.10.260.40">
    <property type="entry name" value="lambda repressor-like DNA-binding domains"/>
    <property type="match status" value="1"/>
</dbReference>
<dbReference type="OrthoDB" id="3258243at2"/>
<evidence type="ECO:0000313" key="5">
    <source>
        <dbReference type="EMBL" id="PWR14653.1"/>
    </source>
</evidence>
<accession>A0A317DPD6</accession>
<dbReference type="PANTHER" id="PTHR30146:SF109">
    <property type="entry name" value="HTH-TYPE TRANSCRIPTIONAL REGULATOR GALS"/>
    <property type="match status" value="1"/>
</dbReference>
<dbReference type="RefSeq" id="WP_109802252.1">
    <property type="nucleotide sequence ID" value="NZ_QGKS01000223.1"/>
</dbReference>
<dbReference type="Pfam" id="PF13377">
    <property type="entry name" value="Peripla_BP_3"/>
    <property type="match status" value="1"/>
</dbReference>
<evidence type="ECO:0000256" key="3">
    <source>
        <dbReference type="ARBA" id="ARBA00023163"/>
    </source>
</evidence>
<dbReference type="GO" id="GO:0000976">
    <property type="term" value="F:transcription cis-regulatory region binding"/>
    <property type="evidence" value="ECO:0007669"/>
    <property type="project" value="TreeGrafter"/>
</dbReference>
<dbReference type="GO" id="GO:0003700">
    <property type="term" value="F:DNA-binding transcription factor activity"/>
    <property type="evidence" value="ECO:0007669"/>
    <property type="project" value="TreeGrafter"/>
</dbReference>
<keyword evidence="2" id="KW-0238">DNA-binding</keyword>
<protein>
    <submittedName>
        <fullName evidence="5">LacI family transcriptional regulator</fullName>
    </submittedName>
</protein>
<dbReference type="Pfam" id="PF00356">
    <property type="entry name" value="LacI"/>
    <property type="match status" value="1"/>
</dbReference>
<dbReference type="Gene3D" id="3.40.50.2300">
    <property type="match status" value="2"/>
</dbReference>
<dbReference type="InterPro" id="IPR028082">
    <property type="entry name" value="Peripla_BP_I"/>
</dbReference>
<dbReference type="CDD" id="cd01392">
    <property type="entry name" value="HTH_LacI"/>
    <property type="match status" value="1"/>
</dbReference>
<evidence type="ECO:0000313" key="6">
    <source>
        <dbReference type="Proteomes" id="UP000246050"/>
    </source>
</evidence>
<name>A0A317DPD6_9ACTN</name>
<dbReference type="EMBL" id="QGKS01000223">
    <property type="protein sequence ID" value="PWR14653.1"/>
    <property type="molecule type" value="Genomic_DNA"/>
</dbReference>
<evidence type="ECO:0000259" key="4">
    <source>
        <dbReference type="PROSITE" id="PS50932"/>
    </source>
</evidence>
<dbReference type="SUPFAM" id="SSF53822">
    <property type="entry name" value="Periplasmic binding protein-like I"/>
    <property type="match status" value="1"/>
</dbReference>
<dbReference type="AlphaFoldDB" id="A0A317DPD6"/>
<dbReference type="Proteomes" id="UP000246050">
    <property type="component" value="Unassembled WGS sequence"/>
</dbReference>
<evidence type="ECO:0000256" key="1">
    <source>
        <dbReference type="ARBA" id="ARBA00023015"/>
    </source>
</evidence>
<proteinExistence type="predicted"/>
<sequence>MAGSTGSDEQAAPTIYDVARAAGVAASTVSRAFARPGRVNADTAGRIRRIAVEMGYRTNPVARALLSGRSSMIALAISDITNPYYFEIIRGAQAAAMEAGYTMLLADAQESDRLEREALDRAVQTVEGIVLASTRMSDTSIRMTAKLRPLIVLNRAVAGVPSVVTDHHHGIRQAVDHLHALGHSHITYLAGPEAAWSDGMRWQALREAAVELGLRLHRLGPYPPTVLGGVAAADDFCRRPTSAVIAYNDLLALGLLRGLSAVGVRVPQDVSVVGFDNIFGTDLVTPGLTTLAAPLHLLGRTAVQGLLALISGTQRPVDKPVTIPTRLVVRASTDQRRPTRIAALAEQAELSDLLQTPSAGITTG</sequence>
<dbReference type="SUPFAM" id="SSF47413">
    <property type="entry name" value="lambda repressor-like DNA-binding domains"/>
    <property type="match status" value="1"/>
</dbReference>
<dbReference type="InterPro" id="IPR000843">
    <property type="entry name" value="HTH_LacI"/>
</dbReference>
<dbReference type="PANTHER" id="PTHR30146">
    <property type="entry name" value="LACI-RELATED TRANSCRIPTIONAL REPRESSOR"/>
    <property type="match status" value="1"/>
</dbReference>
<evidence type="ECO:0000256" key="2">
    <source>
        <dbReference type="ARBA" id="ARBA00023125"/>
    </source>
</evidence>
<dbReference type="SMART" id="SM00354">
    <property type="entry name" value="HTH_LACI"/>
    <property type="match status" value="1"/>
</dbReference>
<dbReference type="CDD" id="cd06267">
    <property type="entry name" value="PBP1_LacI_sugar_binding-like"/>
    <property type="match status" value="1"/>
</dbReference>
<reference evidence="5 6" key="1">
    <citation type="submission" date="2018-05" db="EMBL/GenBank/DDBJ databases">
        <title>Micromonosporas from Atacama Desert.</title>
        <authorList>
            <person name="Carro L."/>
            <person name="Golinska P."/>
            <person name="Klenk H.-P."/>
            <person name="Goodfellow M."/>
        </authorList>
    </citation>
    <scope>NUCLEOTIDE SEQUENCE [LARGE SCALE GENOMIC DNA]</scope>
    <source>
        <strain evidence="5 6">4G51</strain>
    </source>
</reference>
<dbReference type="InterPro" id="IPR010982">
    <property type="entry name" value="Lambda_DNA-bd_dom_sf"/>
</dbReference>
<comment type="caution">
    <text evidence="5">The sequence shown here is derived from an EMBL/GenBank/DDBJ whole genome shotgun (WGS) entry which is preliminary data.</text>
</comment>
<keyword evidence="3" id="KW-0804">Transcription</keyword>
<feature type="domain" description="HTH lacI-type" evidence="4">
    <location>
        <begin position="13"/>
        <end position="67"/>
    </location>
</feature>